<evidence type="ECO:0000256" key="3">
    <source>
        <dbReference type="ARBA" id="ARBA00022729"/>
    </source>
</evidence>
<keyword evidence="10" id="KW-1185">Reference proteome</keyword>
<accession>A0A9P4Q865</accession>
<name>A0A9P4Q865_9PEZI</name>
<feature type="signal peptide" evidence="7">
    <location>
        <begin position="1"/>
        <end position="20"/>
    </location>
</feature>
<dbReference type="AlphaFoldDB" id="A0A9P4Q865"/>
<keyword evidence="3 7" id="KW-0732">Signal</keyword>
<dbReference type="PANTHER" id="PTHR24269">
    <property type="entry name" value="KREMEN PROTEIN"/>
    <property type="match status" value="1"/>
</dbReference>
<evidence type="ECO:0000256" key="2">
    <source>
        <dbReference type="ARBA" id="ARBA00022692"/>
    </source>
</evidence>
<dbReference type="EMBL" id="MU003783">
    <property type="protein sequence ID" value="KAF2722373.1"/>
    <property type="molecule type" value="Genomic_DNA"/>
</dbReference>
<gene>
    <name evidence="9" type="ORF">K431DRAFT_245310</name>
</gene>
<dbReference type="GO" id="GO:0005886">
    <property type="term" value="C:plasma membrane"/>
    <property type="evidence" value="ECO:0007669"/>
    <property type="project" value="TreeGrafter"/>
</dbReference>
<dbReference type="Proteomes" id="UP000799441">
    <property type="component" value="Unassembled WGS sequence"/>
</dbReference>
<evidence type="ECO:0000256" key="1">
    <source>
        <dbReference type="ARBA" id="ARBA00004167"/>
    </source>
</evidence>
<reference evidence="9" key="1">
    <citation type="journal article" date="2020" name="Stud. Mycol.">
        <title>101 Dothideomycetes genomes: a test case for predicting lifestyles and emergence of pathogens.</title>
        <authorList>
            <person name="Haridas S."/>
            <person name="Albert R."/>
            <person name="Binder M."/>
            <person name="Bloem J."/>
            <person name="Labutti K."/>
            <person name="Salamov A."/>
            <person name="Andreopoulos B."/>
            <person name="Baker S."/>
            <person name="Barry K."/>
            <person name="Bills G."/>
            <person name="Bluhm B."/>
            <person name="Cannon C."/>
            <person name="Castanera R."/>
            <person name="Culley D."/>
            <person name="Daum C."/>
            <person name="Ezra D."/>
            <person name="Gonzalez J."/>
            <person name="Henrissat B."/>
            <person name="Kuo A."/>
            <person name="Liang C."/>
            <person name="Lipzen A."/>
            <person name="Lutzoni F."/>
            <person name="Magnuson J."/>
            <person name="Mondo S."/>
            <person name="Nolan M."/>
            <person name="Ohm R."/>
            <person name="Pangilinan J."/>
            <person name="Park H.-J."/>
            <person name="Ramirez L."/>
            <person name="Alfaro M."/>
            <person name="Sun H."/>
            <person name="Tritt A."/>
            <person name="Yoshinaga Y."/>
            <person name="Zwiers L.-H."/>
            <person name="Turgeon B."/>
            <person name="Goodwin S."/>
            <person name="Spatafora J."/>
            <person name="Crous P."/>
            <person name="Grigoriev I."/>
        </authorList>
    </citation>
    <scope>NUCLEOTIDE SEQUENCE</scope>
    <source>
        <strain evidence="9">CBS 116435</strain>
    </source>
</reference>
<dbReference type="OrthoDB" id="5985073at2759"/>
<keyword evidence="4" id="KW-1133">Transmembrane helix</keyword>
<comment type="caution">
    <text evidence="9">The sequence shown here is derived from an EMBL/GenBank/DDBJ whole genome shotgun (WGS) entry which is preliminary data.</text>
</comment>
<organism evidence="9 10">
    <name type="scientific">Polychaeton citri CBS 116435</name>
    <dbReference type="NCBI Taxonomy" id="1314669"/>
    <lineage>
        <taxon>Eukaryota</taxon>
        <taxon>Fungi</taxon>
        <taxon>Dikarya</taxon>
        <taxon>Ascomycota</taxon>
        <taxon>Pezizomycotina</taxon>
        <taxon>Dothideomycetes</taxon>
        <taxon>Dothideomycetidae</taxon>
        <taxon>Capnodiales</taxon>
        <taxon>Capnodiaceae</taxon>
        <taxon>Polychaeton</taxon>
    </lineage>
</organism>
<evidence type="ECO:0000256" key="4">
    <source>
        <dbReference type="ARBA" id="ARBA00022989"/>
    </source>
</evidence>
<sequence length="187" mass="18979">MSIRSTTALLFLTLGLIASAQDSTIVYPTTAAASATILPSASGYTYAGCYNETVNYPGSSGARALQDGGKSGSANNTMTPLACIEYCASGPGSNGTSPLQYAGLEYGRECWCGTYLSALSEQLNETARCDLACNGNSSEICGGSLALTLYNLTDRSQLGAAASALGSNGAGFWATAAAITLLFAALM</sequence>
<feature type="domain" description="WSC" evidence="8">
    <location>
        <begin position="43"/>
        <end position="153"/>
    </location>
</feature>
<comment type="subcellular location">
    <subcellularLocation>
        <location evidence="1">Membrane</location>
        <topology evidence="1">Single-pass membrane protein</topology>
    </subcellularLocation>
</comment>
<keyword evidence="2" id="KW-0812">Transmembrane</keyword>
<protein>
    <recommendedName>
        <fullName evidence="8">WSC domain-containing protein</fullName>
    </recommendedName>
</protein>
<dbReference type="SMART" id="SM00321">
    <property type="entry name" value="WSC"/>
    <property type="match status" value="1"/>
</dbReference>
<evidence type="ECO:0000256" key="6">
    <source>
        <dbReference type="ARBA" id="ARBA00023180"/>
    </source>
</evidence>
<keyword evidence="5" id="KW-0472">Membrane</keyword>
<dbReference type="InterPro" id="IPR051836">
    <property type="entry name" value="Kremen_rcpt"/>
</dbReference>
<feature type="chain" id="PRO_5040395230" description="WSC domain-containing protein" evidence="7">
    <location>
        <begin position="21"/>
        <end position="187"/>
    </location>
</feature>
<dbReference type="Pfam" id="PF01822">
    <property type="entry name" value="WSC"/>
    <property type="match status" value="1"/>
</dbReference>
<keyword evidence="6" id="KW-0325">Glycoprotein</keyword>
<dbReference type="PANTHER" id="PTHR24269:SF16">
    <property type="entry name" value="PROTEIN SLG1"/>
    <property type="match status" value="1"/>
</dbReference>
<evidence type="ECO:0000259" key="8">
    <source>
        <dbReference type="PROSITE" id="PS51212"/>
    </source>
</evidence>
<evidence type="ECO:0000256" key="5">
    <source>
        <dbReference type="ARBA" id="ARBA00023136"/>
    </source>
</evidence>
<dbReference type="PROSITE" id="PS51212">
    <property type="entry name" value="WSC"/>
    <property type="match status" value="1"/>
</dbReference>
<dbReference type="InterPro" id="IPR002889">
    <property type="entry name" value="WSC_carb-bd"/>
</dbReference>
<evidence type="ECO:0000313" key="10">
    <source>
        <dbReference type="Proteomes" id="UP000799441"/>
    </source>
</evidence>
<evidence type="ECO:0000256" key="7">
    <source>
        <dbReference type="SAM" id="SignalP"/>
    </source>
</evidence>
<proteinExistence type="predicted"/>
<evidence type="ECO:0000313" key="9">
    <source>
        <dbReference type="EMBL" id="KAF2722373.1"/>
    </source>
</evidence>